<accession>A0A3M5VBX8</accession>
<feature type="transmembrane region" description="Helical" evidence="8">
    <location>
        <begin position="52"/>
        <end position="69"/>
    </location>
</feature>
<evidence type="ECO:0000256" key="1">
    <source>
        <dbReference type="ARBA" id="ARBA00004651"/>
    </source>
</evidence>
<comment type="similarity">
    <text evidence="7">Belongs to the GntP permease family.</text>
</comment>
<dbReference type="GO" id="GO:0005886">
    <property type="term" value="C:plasma membrane"/>
    <property type="evidence" value="ECO:0007669"/>
    <property type="project" value="UniProtKB-SubCell"/>
</dbReference>
<feature type="transmembrane region" description="Helical" evidence="8">
    <location>
        <begin position="385"/>
        <end position="404"/>
    </location>
</feature>
<evidence type="ECO:0000256" key="5">
    <source>
        <dbReference type="ARBA" id="ARBA00022989"/>
    </source>
</evidence>
<feature type="transmembrane region" description="Helical" evidence="8">
    <location>
        <begin position="28"/>
        <end position="46"/>
    </location>
</feature>
<feature type="transmembrane region" description="Helical" evidence="8">
    <location>
        <begin position="164"/>
        <end position="182"/>
    </location>
</feature>
<organism evidence="9 10">
    <name type="scientific">Pseudomonas syringae pv. avii</name>
    <dbReference type="NCBI Taxonomy" id="663959"/>
    <lineage>
        <taxon>Bacteria</taxon>
        <taxon>Pseudomonadati</taxon>
        <taxon>Pseudomonadota</taxon>
        <taxon>Gammaproteobacteria</taxon>
        <taxon>Pseudomonadales</taxon>
        <taxon>Pseudomonadaceae</taxon>
        <taxon>Pseudomonas</taxon>
        <taxon>Pseudomonas syringae</taxon>
    </lineage>
</organism>
<evidence type="ECO:0000256" key="3">
    <source>
        <dbReference type="ARBA" id="ARBA00022475"/>
    </source>
</evidence>
<evidence type="ECO:0000313" key="10">
    <source>
        <dbReference type="Proteomes" id="UP000280395"/>
    </source>
</evidence>
<evidence type="ECO:0000256" key="7">
    <source>
        <dbReference type="ARBA" id="ARBA00049663"/>
    </source>
</evidence>
<keyword evidence="6 8" id="KW-0472">Membrane</keyword>
<protein>
    <recommendedName>
        <fullName evidence="11">Gluconate permease</fullName>
    </recommendedName>
</protein>
<dbReference type="PIRSF" id="PIRSF002746">
    <property type="entry name" value="Gluconate_transporter"/>
    <property type="match status" value="1"/>
</dbReference>
<feature type="transmembrane region" description="Helical" evidence="8">
    <location>
        <begin position="445"/>
        <end position="469"/>
    </location>
</feature>
<keyword evidence="3" id="KW-1003">Cell membrane</keyword>
<feature type="transmembrane region" description="Helical" evidence="8">
    <location>
        <begin position="202"/>
        <end position="229"/>
    </location>
</feature>
<evidence type="ECO:0008006" key="11">
    <source>
        <dbReference type="Google" id="ProtNLM"/>
    </source>
</evidence>
<evidence type="ECO:0000256" key="4">
    <source>
        <dbReference type="ARBA" id="ARBA00022692"/>
    </source>
</evidence>
<dbReference type="Proteomes" id="UP000280395">
    <property type="component" value="Unassembled WGS sequence"/>
</dbReference>
<comment type="caution">
    <text evidence="9">The sequence shown here is derived from an EMBL/GenBank/DDBJ whole genome shotgun (WGS) entry which is preliminary data.</text>
</comment>
<sequence length="470" mass="49935">MPGRKFNTRFNNNNKQERPPMFGMSHESYLLLDAVVTIIGLIVLITKFKVHPFIALIIAAGFLGLTSGMPVDKIIKAFQDGFGGVLGFVGIILALGTMLGKMMAESGGADQIAQTLIRAFGKEKVQWAMMFAAFLVGIPLFFEIGFVLLIPLVFIVARRTGVSLIKIGIPLLAGLSAVHGLVPPHPGPLLAIGVFGADIGKTILYGLIVALPTAIIAGPIFGTFIAKYIPGNPSQELVDQLARETDNKSLPSFSITLVTVLLPVFLMLLKTFADIAFAEGNVVRNWMDMIGHPITALLLALLLSLYTFGHRQGIHSKQILKLLDASLAPTAAIILIIGAGGGFKQMLVTSGVGDVIGHMAVNAQINPILLAWLVAAVIRIATGSATVATITGAGIVVPVVGMIPGVNRELLVLATGAGSLILSHVNDAGFWLVKQYFNMTVAETFKTWTAMETILSIVALIFIMLLSLVV</sequence>
<feature type="transmembrane region" description="Helical" evidence="8">
    <location>
        <begin position="289"/>
        <end position="308"/>
    </location>
</feature>
<reference evidence="9 10" key="1">
    <citation type="submission" date="2018-08" db="EMBL/GenBank/DDBJ databases">
        <title>Recombination of ecologically and evolutionarily significant loci maintains genetic cohesion in the Pseudomonas syringae species complex.</title>
        <authorList>
            <person name="Dillon M."/>
            <person name="Thakur S."/>
            <person name="Almeida R.N.D."/>
            <person name="Weir B.S."/>
            <person name="Guttman D.S."/>
        </authorList>
    </citation>
    <scope>NUCLEOTIDE SEQUENCE [LARGE SCALE GENOMIC DNA]</scope>
    <source>
        <strain evidence="9 10">ICMP 14479</strain>
    </source>
</reference>
<feature type="transmembrane region" description="Helical" evidence="8">
    <location>
        <begin position="410"/>
        <end position="433"/>
    </location>
</feature>
<proteinExistence type="inferred from homology"/>
<comment type="subcellular location">
    <subcellularLocation>
        <location evidence="1">Cell membrane</location>
        <topology evidence="1">Multi-pass membrane protein</topology>
    </subcellularLocation>
</comment>
<dbReference type="EMBL" id="RBUA01000760">
    <property type="protein sequence ID" value="RMU55699.1"/>
    <property type="molecule type" value="Genomic_DNA"/>
</dbReference>
<evidence type="ECO:0000313" key="9">
    <source>
        <dbReference type="EMBL" id="RMU55699.1"/>
    </source>
</evidence>
<dbReference type="PANTHER" id="PTHR30354:SF22">
    <property type="entry name" value="HIGH-AFFINITY GLUCONATE TRANSPORTER"/>
    <property type="match status" value="1"/>
</dbReference>
<feature type="transmembrane region" description="Helical" evidence="8">
    <location>
        <begin position="127"/>
        <end position="157"/>
    </location>
</feature>
<evidence type="ECO:0000256" key="2">
    <source>
        <dbReference type="ARBA" id="ARBA00022448"/>
    </source>
</evidence>
<dbReference type="PANTHER" id="PTHR30354">
    <property type="entry name" value="GNT FAMILY GLUCONATE TRANSPORTER"/>
    <property type="match status" value="1"/>
</dbReference>
<gene>
    <name evidence="9" type="ORF">ALP29_03410</name>
</gene>
<name>A0A3M5VBX8_PSESX</name>
<keyword evidence="2" id="KW-0813">Transport</keyword>
<dbReference type="AlphaFoldDB" id="A0A3M5VBX8"/>
<dbReference type="NCBIfam" id="TIGR00791">
    <property type="entry name" value="gntP"/>
    <property type="match status" value="1"/>
</dbReference>
<dbReference type="GO" id="GO:0015128">
    <property type="term" value="F:gluconate transmembrane transporter activity"/>
    <property type="evidence" value="ECO:0007669"/>
    <property type="project" value="InterPro"/>
</dbReference>
<feature type="transmembrane region" description="Helical" evidence="8">
    <location>
        <begin position="250"/>
        <end position="269"/>
    </location>
</feature>
<keyword evidence="5 8" id="KW-1133">Transmembrane helix</keyword>
<feature type="transmembrane region" description="Helical" evidence="8">
    <location>
        <begin position="81"/>
        <end position="100"/>
    </location>
</feature>
<keyword evidence="4 8" id="KW-0812">Transmembrane</keyword>
<dbReference type="Pfam" id="PF02447">
    <property type="entry name" value="GntP_permease"/>
    <property type="match status" value="1"/>
</dbReference>
<dbReference type="InterPro" id="IPR003474">
    <property type="entry name" value="Glcn_transporter"/>
</dbReference>
<feature type="transmembrane region" description="Helical" evidence="8">
    <location>
        <begin position="320"/>
        <end position="343"/>
    </location>
</feature>
<evidence type="ECO:0000256" key="8">
    <source>
        <dbReference type="SAM" id="Phobius"/>
    </source>
</evidence>
<evidence type="ECO:0000256" key="6">
    <source>
        <dbReference type="ARBA" id="ARBA00023136"/>
    </source>
</evidence>